<dbReference type="RefSeq" id="WP_369610848.1">
    <property type="nucleotide sequence ID" value="NZ_AP031322.1"/>
</dbReference>
<dbReference type="GeneID" id="92353520"/>
<dbReference type="KEGG" id="sjv:SJAV_05860"/>
<name>A0AAT9GP38_9CREN</name>
<accession>A0AAT9GP38</accession>
<evidence type="ECO:0000256" key="1">
    <source>
        <dbReference type="SAM" id="Coils"/>
    </source>
</evidence>
<proteinExistence type="predicted"/>
<protein>
    <submittedName>
        <fullName evidence="2">Uncharacterized protein</fullName>
    </submittedName>
</protein>
<keyword evidence="1" id="KW-0175">Coiled coil</keyword>
<gene>
    <name evidence="2" type="ORF">SJAV_05860</name>
</gene>
<feature type="coiled-coil region" evidence="1">
    <location>
        <begin position="67"/>
        <end position="94"/>
    </location>
</feature>
<reference evidence="2" key="1">
    <citation type="submission" date="2024-03" db="EMBL/GenBank/DDBJ databases">
        <title>Complete genome sequence of Sulfurisphaera javensis strain KD-1.</title>
        <authorList>
            <person name="Sakai H."/>
            <person name="Nur N."/>
            <person name="Suwanto A."/>
            <person name="Kurosawa N."/>
        </authorList>
    </citation>
    <scope>NUCLEOTIDE SEQUENCE</scope>
    <source>
        <strain evidence="2">KD-1</strain>
    </source>
</reference>
<dbReference type="EMBL" id="AP031322">
    <property type="protein sequence ID" value="BFH72642.1"/>
    <property type="molecule type" value="Genomic_DNA"/>
</dbReference>
<sequence length="98" mass="11937">MSVNKKYFQLQDLILVKTSIEKVLLHLNERKEKSVFKWIDRELTGLWNLNDEELKADISELKQYIKKEDYTNVKNKLEKIKTKIEEKIDKLYKEMLNY</sequence>
<organism evidence="2">
    <name type="scientific">Sulfurisphaera javensis</name>
    <dbReference type="NCBI Taxonomy" id="2049879"/>
    <lineage>
        <taxon>Archaea</taxon>
        <taxon>Thermoproteota</taxon>
        <taxon>Thermoprotei</taxon>
        <taxon>Sulfolobales</taxon>
        <taxon>Sulfolobaceae</taxon>
        <taxon>Sulfurisphaera</taxon>
    </lineage>
</organism>
<dbReference type="AlphaFoldDB" id="A0AAT9GP38"/>
<evidence type="ECO:0000313" key="2">
    <source>
        <dbReference type="EMBL" id="BFH72642.1"/>
    </source>
</evidence>